<evidence type="ECO:0000313" key="1">
    <source>
        <dbReference type="EMBL" id="CAB4845434.1"/>
    </source>
</evidence>
<name>A0A6J7BKE6_9ZZZZ</name>
<organism evidence="1">
    <name type="scientific">freshwater metagenome</name>
    <dbReference type="NCBI Taxonomy" id="449393"/>
    <lineage>
        <taxon>unclassified sequences</taxon>
        <taxon>metagenomes</taxon>
        <taxon>ecological metagenomes</taxon>
    </lineage>
</organism>
<accession>A0A6J7BKE6</accession>
<dbReference type="EMBL" id="CAFBAA010000062">
    <property type="protein sequence ID" value="CAB4845434.1"/>
    <property type="molecule type" value="Genomic_DNA"/>
</dbReference>
<proteinExistence type="predicted"/>
<protein>
    <submittedName>
        <fullName evidence="1">Unannotated protein</fullName>
    </submittedName>
</protein>
<dbReference type="AlphaFoldDB" id="A0A6J7BKE6"/>
<reference evidence="1" key="1">
    <citation type="submission" date="2020-05" db="EMBL/GenBank/DDBJ databases">
        <authorList>
            <person name="Chiriac C."/>
            <person name="Salcher M."/>
            <person name="Ghai R."/>
            <person name="Kavagutti S V."/>
        </authorList>
    </citation>
    <scope>NUCLEOTIDE SEQUENCE</scope>
</reference>
<sequence length="75" mass="7643">MTVRSPTPAVPDGVIQVIEVAETTVTLVQARRVAPTRTPAPVTNPVPVIVIAVPPAVLPDVGVTEVIVGATTPAE</sequence>
<gene>
    <name evidence="1" type="ORF">UFOPK3266_01604</name>
</gene>